<dbReference type="Pfam" id="PF01522">
    <property type="entry name" value="Polysacc_deac_1"/>
    <property type="match status" value="1"/>
</dbReference>
<accession>A0ABW5LDQ5</accession>
<dbReference type="InterPro" id="IPR011330">
    <property type="entry name" value="Glyco_hydro/deAcase_b/a-brl"/>
</dbReference>
<dbReference type="Proteomes" id="UP001597319">
    <property type="component" value="Unassembled WGS sequence"/>
</dbReference>
<evidence type="ECO:0000313" key="4">
    <source>
        <dbReference type="Proteomes" id="UP001597319"/>
    </source>
</evidence>
<reference evidence="4" key="1">
    <citation type="journal article" date="2019" name="Int. J. Syst. Evol. Microbiol.">
        <title>The Global Catalogue of Microorganisms (GCM) 10K type strain sequencing project: providing services to taxonomists for standard genome sequencing and annotation.</title>
        <authorList>
            <consortium name="The Broad Institute Genomics Platform"/>
            <consortium name="The Broad Institute Genome Sequencing Center for Infectious Disease"/>
            <person name="Wu L."/>
            <person name="Ma J."/>
        </authorList>
    </citation>
    <scope>NUCLEOTIDE SEQUENCE [LARGE SCALE GENOMIC DNA]</scope>
    <source>
        <strain evidence="4">KCTC 52274</strain>
    </source>
</reference>
<dbReference type="InterPro" id="IPR050248">
    <property type="entry name" value="Polysacc_deacetylase_ArnD"/>
</dbReference>
<gene>
    <name evidence="3" type="ORF">ACFSR1_04580</name>
</gene>
<dbReference type="PROSITE" id="PS51677">
    <property type="entry name" value="NODB"/>
    <property type="match status" value="1"/>
</dbReference>
<keyword evidence="4" id="KW-1185">Reference proteome</keyword>
<dbReference type="CDD" id="cd10917">
    <property type="entry name" value="CE4_NodB_like_6s_7s"/>
    <property type="match status" value="1"/>
</dbReference>
<keyword evidence="1" id="KW-1133">Transmembrane helix</keyword>
<comment type="caution">
    <text evidence="3">The sequence shown here is derived from an EMBL/GenBank/DDBJ whole genome shotgun (WGS) entry which is preliminary data.</text>
</comment>
<dbReference type="RefSeq" id="WP_378290092.1">
    <property type="nucleotide sequence ID" value="NZ_JBHULE010000008.1"/>
</dbReference>
<feature type="transmembrane region" description="Helical" evidence="1">
    <location>
        <begin position="7"/>
        <end position="24"/>
    </location>
</feature>
<protein>
    <submittedName>
        <fullName evidence="3">Polysaccharide deacetylase family protein</fullName>
        <ecNumber evidence="3">3.-.-.-</ecNumber>
    </submittedName>
</protein>
<proteinExistence type="predicted"/>
<feature type="domain" description="NodB homology" evidence="2">
    <location>
        <begin position="68"/>
        <end position="245"/>
    </location>
</feature>
<evidence type="ECO:0000259" key="2">
    <source>
        <dbReference type="PROSITE" id="PS51677"/>
    </source>
</evidence>
<dbReference type="GO" id="GO:0016787">
    <property type="term" value="F:hydrolase activity"/>
    <property type="evidence" value="ECO:0007669"/>
    <property type="project" value="UniProtKB-KW"/>
</dbReference>
<keyword evidence="1" id="KW-0812">Transmembrane</keyword>
<feature type="transmembrane region" description="Helical" evidence="1">
    <location>
        <begin position="30"/>
        <end position="48"/>
    </location>
</feature>
<name>A0ABW5LDQ5_9FLAO</name>
<dbReference type="InterPro" id="IPR002509">
    <property type="entry name" value="NODB_dom"/>
</dbReference>
<dbReference type="PANTHER" id="PTHR10587">
    <property type="entry name" value="GLYCOSYL TRANSFERASE-RELATED"/>
    <property type="match status" value="1"/>
</dbReference>
<organism evidence="3 4">
    <name type="scientific">Aquimarina rubra</name>
    <dbReference type="NCBI Taxonomy" id="1920033"/>
    <lineage>
        <taxon>Bacteria</taxon>
        <taxon>Pseudomonadati</taxon>
        <taxon>Bacteroidota</taxon>
        <taxon>Flavobacteriia</taxon>
        <taxon>Flavobacteriales</taxon>
        <taxon>Flavobacteriaceae</taxon>
        <taxon>Aquimarina</taxon>
    </lineage>
</organism>
<keyword evidence="1" id="KW-0472">Membrane</keyword>
<dbReference type="Gene3D" id="3.20.20.370">
    <property type="entry name" value="Glycoside hydrolase/deacetylase"/>
    <property type="match status" value="1"/>
</dbReference>
<dbReference type="EC" id="3.-.-.-" evidence="3"/>
<keyword evidence="3" id="KW-0378">Hydrolase</keyword>
<evidence type="ECO:0000313" key="3">
    <source>
        <dbReference type="EMBL" id="MFD2561936.1"/>
    </source>
</evidence>
<dbReference type="EMBL" id="JBHULE010000008">
    <property type="protein sequence ID" value="MFD2561936.1"/>
    <property type="molecule type" value="Genomic_DNA"/>
</dbReference>
<sequence>MLVRHIINIVSVIAGVLLISAVSFNKLPWWSLLVLVFLWLLVTAYGVANIRSGYFLKSLNSNPDAEGKKIAITFDDGPDQNTLEILKVLDKYDVKGTFFCIGKQVEKHPEILNRIIEAKHIIGNHTFSHDKLIDLYGTDRFTEEIKDADEIIEKISGKRPLLFRPPYGITNPKIARAVKKTGHAVIGWNKRSFDTTIPSEKVILRRVTKNLKSGDVILLHDTKSITVTVLEQLLLFLQRNNFTTVTIDELFSIQAYV</sequence>
<dbReference type="SUPFAM" id="SSF88713">
    <property type="entry name" value="Glycoside hydrolase/deacetylase"/>
    <property type="match status" value="1"/>
</dbReference>
<evidence type="ECO:0000256" key="1">
    <source>
        <dbReference type="SAM" id="Phobius"/>
    </source>
</evidence>